<dbReference type="AlphaFoldDB" id="A0A392SPC3"/>
<protein>
    <submittedName>
        <fullName evidence="1">Uncharacterized protein</fullName>
    </submittedName>
</protein>
<keyword evidence="2" id="KW-1185">Reference proteome</keyword>
<proteinExistence type="predicted"/>
<dbReference type="EMBL" id="LXQA010413939">
    <property type="protein sequence ID" value="MCI50272.1"/>
    <property type="molecule type" value="Genomic_DNA"/>
</dbReference>
<reference evidence="1 2" key="1">
    <citation type="journal article" date="2018" name="Front. Plant Sci.">
        <title>Red Clover (Trifolium pratense) and Zigzag Clover (T. medium) - A Picture of Genomic Similarities and Differences.</title>
        <authorList>
            <person name="Dluhosova J."/>
            <person name="Istvanek J."/>
            <person name="Nedelnik J."/>
            <person name="Repkova J."/>
        </authorList>
    </citation>
    <scope>NUCLEOTIDE SEQUENCE [LARGE SCALE GENOMIC DNA]</scope>
    <source>
        <strain evidence="2">cv. 10/8</strain>
        <tissue evidence="1">Leaf</tissue>
    </source>
</reference>
<evidence type="ECO:0000313" key="2">
    <source>
        <dbReference type="Proteomes" id="UP000265520"/>
    </source>
</evidence>
<feature type="non-terminal residue" evidence="1">
    <location>
        <position position="33"/>
    </location>
</feature>
<dbReference type="Proteomes" id="UP000265520">
    <property type="component" value="Unassembled WGS sequence"/>
</dbReference>
<accession>A0A392SPC3</accession>
<sequence length="33" mass="3675">MVFHPSSSSHQKSIIVRNPDEDEAILEFFGSLG</sequence>
<organism evidence="1 2">
    <name type="scientific">Trifolium medium</name>
    <dbReference type="NCBI Taxonomy" id="97028"/>
    <lineage>
        <taxon>Eukaryota</taxon>
        <taxon>Viridiplantae</taxon>
        <taxon>Streptophyta</taxon>
        <taxon>Embryophyta</taxon>
        <taxon>Tracheophyta</taxon>
        <taxon>Spermatophyta</taxon>
        <taxon>Magnoliopsida</taxon>
        <taxon>eudicotyledons</taxon>
        <taxon>Gunneridae</taxon>
        <taxon>Pentapetalae</taxon>
        <taxon>rosids</taxon>
        <taxon>fabids</taxon>
        <taxon>Fabales</taxon>
        <taxon>Fabaceae</taxon>
        <taxon>Papilionoideae</taxon>
        <taxon>50 kb inversion clade</taxon>
        <taxon>NPAAA clade</taxon>
        <taxon>Hologalegina</taxon>
        <taxon>IRL clade</taxon>
        <taxon>Trifolieae</taxon>
        <taxon>Trifolium</taxon>
    </lineage>
</organism>
<evidence type="ECO:0000313" key="1">
    <source>
        <dbReference type="EMBL" id="MCI50272.1"/>
    </source>
</evidence>
<comment type="caution">
    <text evidence="1">The sequence shown here is derived from an EMBL/GenBank/DDBJ whole genome shotgun (WGS) entry which is preliminary data.</text>
</comment>
<name>A0A392SPC3_9FABA</name>